<evidence type="ECO:0000256" key="6">
    <source>
        <dbReference type="ARBA" id="ARBA00022548"/>
    </source>
</evidence>
<evidence type="ECO:0000256" key="7">
    <source>
        <dbReference type="ARBA" id="ARBA00022679"/>
    </source>
</evidence>
<keyword evidence="20" id="KW-1185">Reference proteome</keyword>
<organism evidence="19 20">
    <name type="scientific">Odynerus spinipes</name>
    <dbReference type="NCBI Taxonomy" id="1348599"/>
    <lineage>
        <taxon>Eukaryota</taxon>
        <taxon>Metazoa</taxon>
        <taxon>Ecdysozoa</taxon>
        <taxon>Arthropoda</taxon>
        <taxon>Hexapoda</taxon>
        <taxon>Insecta</taxon>
        <taxon>Pterygota</taxon>
        <taxon>Neoptera</taxon>
        <taxon>Endopterygota</taxon>
        <taxon>Hymenoptera</taxon>
        <taxon>Apocrita</taxon>
        <taxon>Aculeata</taxon>
        <taxon>Vespoidea</taxon>
        <taxon>Vespidae</taxon>
        <taxon>Eumeninae</taxon>
        <taxon>Odynerus</taxon>
    </lineage>
</organism>
<proteinExistence type="predicted"/>
<evidence type="ECO:0000256" key="18">
    <source>
        <dbReference type="PIRSR" id="PIRSR036639-1"/>
    </source>
</evidence>
<protein>
    <recommendedName>
        <fullName evidence="17">Phosphomevalonate kinase</fullName>
        <ecNumber evidence="3">2.7.4.2</ecNumber>
    </recommendedName>
</protein>
<evidence type="ECO:0000256" key="14">
    <source>
        <dbReference type="ARBA" id="ARBA00023098"/>
    </source>
</evidence>
<keyword evidence="14" id="KW-0443">Lipid metabolism</keyword>
<dbReference type="PIRSF" id="PIRSF036639">
    <property type="entry name" value="PMK_anim"/>
    <property type="match status" value="1"/>
</dbReference>
<dbReference type="InterPro" id="IPR005919">
    <property type="entry name" value="Pmev_kin_anim"/>
</dbReference>
<evidence type="ECO:0000256" key="4">
    <source>
        <dbReference type="ARBA" id="ARBA00022490"/>
    </source>
</evidence>
<reference evidence="19" key="1">
    <citation type="submission" date="2021-08" db="EMBL/GenBank/DDBJ databases">
        <authorList>
            <person name="Misof B."/>
            <person name="Oliver O."/>
            <person name="Podsiadlowski L."/>
            <person name="Donath A."/>
            <person name="Peters R."/>
            <person name="Mayer C."/>
            <person name="Rust J."/>
            <person name="Gunkel S."/>
            <person name="Lesny P."/>
            <person name="Martin S."/>
            <person name="Oeyen J.P."/>
            <person name="Petersen M."/>
            <person name="Panagiotis P."/>
            <person name="Wilbrandt J."/>
            <person name="Tanja T."/>
        </authorList>
    </citation>
    <scope>NUCLEOTIDE SEQUENCE</scope>
    <source>
        <strain evidence="19">GBR_01_08_01A</strain>
        <tissue evidence="19">Thorax + abdomen</tissue>
    </source>
</reference>
<dbReference type="AlphaFoldDB" id="A0AAD9VMI9"/>
<evidence type="ECO:0000256" key="12">
    <source>
        <dbReference type="ARBA" id="ARBA00022955"/>
    </source>
</evidence>
<dbReference type="EC" id="2.7.4.2" evidence="3"/>
<dbReference type="FunFam" id="3.40.50.300:FF:001026">
    <property type="entry name" value="Phosphomevalonate kinase"/>
    <property type="match status" value="1"/>
</dbReference>
<keyword evidence="10" id="KW-0152">Cholesterol biosynthesis</keyword>
<keyword evidence="5" id="KW-0444">Lipid biosynthesis</keyword>
<evidence type="ECO:0000256" key="2">
    <source>
        <dbReference type="ARBA" id="ARBA00005017"/>
    </source>
</evidence>
<dbReference type="PANTHER" id="PTHR13101">
    <property type="entry name" value="PHOSPHOMEVALONATE KINASE"/>
    <property type="match status" value="1"/>
</dbReference>
<dbReference type="GO" id="GO:0005524">
    <property type="term" value="F:ATP binding"/>
    <property type="evidence" value="ECO:0007669"/>
    <property type="project" value="UniProtKB-KW"/>
</dbReference>
<keyword evidence="8 18" id="KW-0547">Nucleotide-binding</keyword>
<evidence type="ECO:0000256" key="10">
    <source>
        <dbReference type="ARBA" id="ARBA00022778"/>
    </source>
</evidence>
<dbReference type="InterPro" id="IPR027417">
    <property type="entry name" value="P-loop_NTPase"/>
</dbReference>
<gene>
    <name evidence="19" type="ORF">KPH14_002717</name>
</gene>
<dbReference type="NCBIfam" id="TIGR01223">
    <property type="entry name" value="Pmev_kin_anim"/>
    <property type="match status" value="1"/>
</dbReference>
<keyword evidence="6" id="KW-0153">Cholesterol metabolism</keyword>
<dbReference type="Gene3D" id="3.40.50.300">
    <property type="entry name" value="P-loop containing nucleotide triphosphate hydrolases"/>
    <property type="match status" value="1"/>
</dbReference>
<keyword evidence="16" id="KW-0753">Steroid metabolism</keyword>
<evidence type="ECO:0000256" key="16">
    <source>
        <dbReference type="ARBA" id="ARBA00023221"/>
    </source>
</evidence>
<keyword evidence="9" id="KW-0418">Kinase</keyword>
<comment type="pathway">
    <text evidence="2">Isoprenoid biosynthesis; isopentenyl diphosphate biosynthesis via mevalonate pathway; isopentenyl diphosphate from (R)-mevalonate: step 2/3.</text>
</comment>
<dbReference type="GO" id="GO:0006695">
    <property type="term" value="P:cholesterol biosynthetic process"/>
    <property type="evidence" value="ECO:0007669"/>
    <property type="project" value="UniProtKB-KW"/>
</dbReference>
<comment type="subcellular location">
    <subcellularLocation>
        <location evidence="1">Cytoplasm</location>
        <location evidence="1">Cytosol</location>
    </subcellularLocation>
</comment>
<feature type="binding site" evidence="18">
    <location>
        <position position="158"/>
    </location>
    <ligand>
        <name>ATP</name>
        <dbReference type="ChEBI" id="CHEBI:30616"/>
    </ligand>
</feature>
<evidence type="ECO:0000313" key="20">
    <source>
        <dbReference type="Proteomes" id="UP001258017"/>
    </source>
</evidence>
<evidence type="ECO:0000256" key="13">
    <source>
        <dbReference type="ARBA" id="ARBA00023011"/>
    </source>
</evidence>
<name>A0AAD9VMI9_9HYME</name>
<dbReference type="GO" id="GO:0019287">
    <property type="term" value="P:isopentenyl diphosphate biosynthetic process, mevalonate pathway"/>
    <property type="evidence" value="ECO:0007669"/>
    <property type="project" value="TreeGrafter"/>
</dbReference>
<accession>A0AAD9VMI9</accession>
<comment type="caution">
    <text evidence="19">The sequence shown here is derived from an EMBL/GenBank/DDBJ whole genome shotgun (WGS) entry which is preliminary data.</text>
</comment>
<keyword evidence="7" id="KW-0808">Transferase</keyword>
<dbReference type="EMBL" id="JAIFRP010000097">
    <property type="protein sequence ID" value="KAK2579197.1"/>
    <property type="molecule type" value="Genomic_DNA"/>
</dbReference>
<evidence type="ECO:0000256" key="8">
    <source>
        <dbReference type="ARBA" id="ARBA00022741"/>
    </source>
</evidence>
<dbReference type="GO" id="GO:0005829">
    <property type="term" value="C:cytosol"/>
    <property type="evidence" value="ECO:0007669"/>
    <property type="project" value="UniProtKB-SubCell"/>
</dbReference>
<keyword evidence="15" id="KW-1207">Sterol metabolism</keyword>
<evidence type="ECO:0000256" key="1">
    <source>
        <dbReference type="ARBA" id="ARBA00004514"/>
    </source>
</evidence>
<dbReference type="Proteomes" id="UP001258017">
    <property type="component" value="Unassembled WGS sequence"/>
</dbReference>
<dbReference type="GO" id="GO:0004631">
    <property type="term" value="F:phosphomevalonate kinase activity"/>
    <property type="evidence" value="ECO:0007669"/>
    <property type="project" value="UniProtKB-EC"/>
</dbReference>
<keyword evidence="12" id="KW-0752">Steroid biosynthesis</keyword>
<evidence type="ECO:0000256" key="17">
    <source>
        <dbReference type="ARBA" id="ARBA00034549"/>
    </source>
</evidence>
<keyword evidence="11 18" id="KW-0067">ATP-binding</keyword>
<evidence type="ECO:0000313" key="19">
    <source>
        <dbReference type="EMBL" id="KAK2579197.1"/>
    </source>
</evidence>
<sequence length="216" mass="25163">MATAINMENTSVAHNFENSRKPKYILLFSGKRKCGKDYITDILHTRIGDQESVIIKLSGPIKTHWSKTASLDLNKLLGNGEYKEHYRLEMARWSEAIRKKDNGYFCRAAIDMYNAHDKPIWIVSDARRKTDIQWFKENYGDACKAIRIIASPEIREQRGWKFTSGIDDAETECDLDDFDNWDLQIENNTNNIEAALEQILKLIRFNTLPFFIQFCD</sequence>
<evidence type="ECO:0000256" key="9">
    <source>
        <dbReference type="ARBA" id="ARBA00022777"/>
    </source>
</evidence>
<reference evidence="19" key="2">
    <citation type="journal article" date="2023" name="Commun. Biol.">
        <title>Intrasexual cuticular hydrocarbon dimorphism in a wasp sheds light on hydrocarbon biosynthesis genes in Hymenoptera.</title>
        <authorList>
            <person name="Moris V.C."/>
            <person name="Podsiadlowski L."/>
            <person name="Martin S."/>
            <person name="Oeyen J.P."/>
            <person name="Donath A."/>
            <person name="Petersen M."/>
            <person name="Wilbrandt J."/>
            <person name="Misof B."/>
            <person name="Liedtke D."/>
            <person name="Thamm M."/>
            <person name="Scheiner R."/>
            <person name="Schmitt T."/>
            <person name="Niehuis O."/>
        </authorList>
    </citation>
    <scope>NUCLEOTIDE SEQUENCE</scope>
    <source>
        <strain evidence="19">GBR_01_08_01A</strain>
    </source>
</reference>
<keyword evidence="13" id="KW-0756">Sterol biosynthesis</keyword>
<dbReference type="PANTHER" id="PTHR13101:SF1">
    <property type="entry name" value="PHOSPHOMEVALONATE KINASE"/>
    <property type="match status" value="1"/>
</dbReference>
<dbReference type="Pfam" id="PF04275">
    <property type="entry name" value="P-mevalo_kinase"/>
    <property type="match status" value="1"/>
</dbReference>
<evidence type="ECO:0000256" key="11">
    <source>
        <dbReference type="ARBA" id="ARBA00022840"/>
    </source>
</evidence>
<dbReference type="SUPFAM" id="SSF52540">
    <property type="entry name" value="P-loop containing nucleoside triphosphate hydrolases"/>
    <property type="match status" value="1"/>
</dbReference>
<feature type="binding site" evidence="18">
    <location>
        <position position="187"/>
    </location>
    <ligand>
        <name>substrate</name>
    </ligand>
</feature>
<evidence type="ECO:0000256" key="5">
    <source>
        <dbReference type="ARBA" id="ARBA00022516"/>
    </source>
</evidence>
<feature type="binding site" evidence="18">
    <location>
        <begin position="31"/>
        <end position="37"/>
    </location>
    <ligand>
        <name>ATP</name>
        <dbReference type="ChEBI" id="CHEBI:30616"/>
    </ligand>
</feature>
<evidence type="ECO:0000256" key="3">
    <source>
        <dbReference type="ARBA" id="ARBA00012958"/>
    </source>
</evidence>
<evidence type="ECO:0000256" key="15">
    <source>
        <dbReference type="ARBA" id="ARBA00023166"/>
    </source>
</evidence>
<keyword evidence="4" id="KW-0963">Cytoplasm</keyword>